<feature type="domain" description="DEAD/DEAH-box helicase" evidence="1">
    <location>
        <begin position="39"/>
        <end position="100"/>
    </location>
</feature>
<evidence type="ECO:0000313" key="3">
    <source>
        <dbReference type="Proteomes" id="UP000240381"/>
    </source>
</evidence>
<protein>
    <recommendedName>
        <fullName evidence="1">DEAD/DEAH-box helicase domain-containing protein</fullName>
    </recommendedName>
</protein>
<dbReference type="InterPro" id="IPR027417">
    <property type="entry name" value="P-loop_NTPase"/>
</dbReference>
<name>A0A2R6BL46_9ARCH</name>
<dbReference type="SUPFAM" id="SSF52540">
    <property type="entry name" value="P-loop containing nucleoside triphosphate hydrolases"/>
    <property type="match status" value="1"/>
</dbReference>
<dbReference type="Gene3D" id="3.40.50.300">
    <property type="entry name" value="P-loop containing nucleotide triphosphate hydrolases"/>
    <property type="match status" value="1"/>
</dbReference>
<feature type="non-terminal residue" evidence="2">
    <location>
        <position position="165"/>
    </location>
</feature>
<proteinExistence type="predicted"/>
<evidence type="ECO:0000259" key="1">
    <source>
        <dbReference type="Pfam" id="PF00270"/>
    </source>
</evidence>
<reference evidence="2 3" key="1">
    <citation type="submission" date="2017-04" db="EMBL/GenBank/DDBJ databases">
        <title>Novel microbial lineages endemic to geothermal iron-oxide mats fill important gaps in the evolutionary history of Archaea.</title>
        <authorList>
            <person name="Jay Z.J."/>
            <person name="Beam J.P."/>
            <person name="Dlakic M."/>
            <person name="Rusch D.B."/>
            <person name="Kozubal M.A."/>
            <person name="Inskeep W.P."/>
        </authorList>
    </citation>
    <scope>NUCLEOTIDE SEQUENCE [LARGE SCALE GENOMIC DNA]</scope>
    <source>
        <strain evidence="2">ECH_B_SAG-F08</strain>
    </source>
</reference>
<comment type="caution">
    <text evidence="2">The sequence shown here is derived from an EMBL/GenBank/DDBJ whole genome shotgun (WGS) entry which is preliminary data.</text>
</comment>
<dbReference type="Pfam" id="PF00270">
    <property type="entry name" value="DEAD"/>
    <property type="match status" value="1"/>
</dbReference>
<accession>A0A2R6BL46</accession>
<dbReference type="AlphaFoldDB" id="A0A2R6BL46"/>
<dbReference type="Proteomes" id="UP000240381">
    <property type="component" value="Unassembled WGS sequence"/>
</dbReference>
<dbReference type="EMBL" id="NEXM01000018">
    <property type="protein sequence ID" value="PSN99198.1"/>
    <property type="molecule type" value="Genomic_DNA"/>
</dbReference>
<gene>
    <name evidence="2" type="ORF">B9Q11_01115</name>
</gene>
<dbReference type="GO" id="GO:0005524">
    <property type="term" value="F:ATP binding"/>
    <property type="evidence" value="ECO:0007669"/>
    <property type="project" value="InterPro"/>
</dbReference>
<sequence>MQSHFSELYQRTCNALGYKERSFLKIALQRYDEVYSKDGKGVLILSAPTGYGKSLISYALYFGCLDGDKPWARVIHVLPMTSIIQDFVENIKKKLNGKIDERHIGEQHHGSPGSPFFAKRFVVTTLDTFSLNFFKLPAVEVAKQQKYHTSHFEFPRAMIYSAAVV</sequence>
<organism evidence="2 3">
    <name type="scientific">Candidatus Marsarchaeota G2 archaeon ECH_B_SAG-F08</name>
    <dbReference type="NCBI Taxonomy" id="1978165"/>
    <lineage>
        <taxon>Archaea</taxon>
        <taxon>Candidatus Marsarchaeota</taxon>
        <taxon>Candidatus Marsarchaeota group 2</taxon>
    </lineage>
</organism>
<evidence type="ECO:0000313" key="2">
    <source>
        <dbReference type="EMBL" id="PSN99198.1"/>
    </source>
</evidence>
<dbReference type="GO" id="GO:0003676">
    <property type="term" value="F:nucleic acid binding"/>
    <property type="evidence" value="ECO:0007669"/>
    <property type="project" value="InterPro"/>
</dbReference>
<dbReference type="InterPro" id="IPR011545">
    <property type="entry name" value="DEAD/DEAH_box_helicase_dom"/>
</dbReference>